<feature type="domain" description="Phytochrome chromophore attachment site" evidence="5">
    <location>
        <begin position="148"/>
        <end position="304"/>
    </location>
</feature>
<dbReference type="SUPFAM" id="SSF55781">
    <property type="entry name" value="GAF domain-like"/>
    <property type="match status" value="2"/>
</dbReference>
<dbReference type="GO" id="GO:0006355">
    <property type="term" value="P:regulation of DNA-templated transcription"/>
    <property type="evidence" value="ECO:0007669"/>
    <property type="project" value="InterPro"/>
</dbReference>
<keyword evidence="1" id="KW-0600">Photoreceptor protein</keyword>
<accession>C6HVI4</accession>
<dbReference type="Gene3D" id="3.30.450.270">
    <property type="match status" value="1"/>
</dbReference>
<reference evidence="6 7" key="1">
    <citation type="journal article" date="2009" name="Appl. Environ. Microbiol.">
        <title>Community genomic and proteomic analyses of chemoautotrophic iron-oxidizing "Leptospirillum rubarum" (Group II) and "Leptospirillum ferrodiazotrophum" (Group III) bacteria in acid mine drainage biofilms.</title>
        <authorList>
            <person name="Goltsman D.S."/>
            <person name="Denef V.J."/>
            <person name="Singer S.W."/>
            <person name="VerBerkmoes N.C."/>
            <person name="Lefsrud M."/>
            <person name="Mueller R.S."/>
            <person name="Dick G.J."/>
            <person name="Sun C.L."/>
            <person name="Wheeler K.E."/>
            <person name="Zemla A."/>
            <person name="Baker B.J."/>
            <person name="Hauser L."/>
            <person name="Land M."/>
            <person name="Shah M.B."/>
            <person name="Thelen M.P."/>
            <person name="Hettich R.L."/>
            <person name="Banfield J.F."/>
        </authorList>
    </citation>
    <scope>NUCLEOTIDE SEQUENCE [LARGE SCALE GENOMIC DNA]</scope>
</reference>
<keyword evidence="4" id="KW-0675">Receptor</keyword>
<protein>
    <submittedName>
        <fullName evidence="6">Putative GAF sensor protein</fullName>
    </submittedName>
</protein>
<dbReference type="InterPro" id="IPR043150">
    <property type="entry name" value="Phytochrome_PHY_sf"/>
</dbReference>
<dbReference type="PRINTS" id="PR01033">
    <property type="entry name" value="PHYTOCHROME"/>
</dbReference>
<dbReference type="SMART" id="SM00065">
    <property type="entry name" value="GAF"/>
    <property type="match status" value="1"/>
</dbReference>
<sequence>MSSLPPKDSAGLLPPLPENWSNICESEPLSFSGMIQPHGALVQVDLTGRITHASANIGNLIPELPEHFGKKLPADLLSQMGITLDQILSSSVGDRREITSIRLSAGSDSLDAIFTRNGDGVLLELFLSSHSQSPISPTLTTPFPKGLSPEALNQELVFRIRAVTGYDRVMLYAFRDDGDGEVLAENRNPDSYGTYLGLRFPGSDIPRIARELYLKNPWRLIPNAPAAPLPIRSLTGRPPDLSLSDLRSVSPIHVAYLANMEVLASLSLPVIAAKSLWGLVACHSRSPRTLGLETLSAARSIVKHYNMALLQSHAEERIRAIDGLAHRLAPVREILSKTDNPEDILSVSATSLATLFNACGLVFFRNHAFTCWGTTPSLQIIEKLRDLLAPLRSAPLWHTVSLTQTFPGIAPLPVAGLMALKLPKNSEFWIFRPETIQEIAWGGNPHKPVETDASGTGISPRQSFERWIEKRVGQSLPWNKFDTLAALHLLRNTSPSPGCLS</sequence>
<dbReference type="PROSITE" id="PS50046">
    <property type="entry name" value="PHYTOCHROME_2"/>
    <property type="match status" value="1"/>
</dbReference>
<evidence type="ECO:0000256" key="2">
    <source>
        <dbReference type="ARBA" id="ARBA00022606"/>
    </source>
</evidence>
<dbReference type="InterPro" id="IPR029016">
    <property type="entry name" value="GAF-like_dom_sf"/>
</dbReference>
<dbReference type="Pfam" id="PF08446">
    <property type="entry name" value="PAS_2"/>
    <property type="match status" value="1"/>
</dbReference>
<dbReference type="InterPro" id="IPR003018">
    <property type="entry name" value="GAF"/>
</dbReference>
<dbReference type="InterPro" id="IPR013654">
    <property type="entry name" value="PAS_2"/>
</dbReference>
<evidence type="ECO:0000256" key="1">
    <source>
        <dbReference type="ARBA" id="ARBA00022543"/>
    </source>
</evidence>
<name>C6HVI4_9BACT</name>
<evidence type="ECO:0000259" key="5">
    <source>
        <dbReference type="PROSITE" id="PS50046"/>
    </source>
</evidence>
<dbReference type="Gene3D" id="3.30.450.40">
    <property type="match status" value="1"/>
</dbReference>
<organism evidence="6 7">
    <name type="scientific">Leptospirillum ferrodiazotrophum</name>
    <dbReference type="NCBI Taxonomy" id="412449"/>
    <lineage>
        <taxon>Bacteria</taxon>
        <taxon>Pseudomonadati</taxon>
        <taxon>Nitrospirota</taxon>
        <taxon>Nitrospiria</taxon>
        <taxon>Nitrospirales</taxon>
        <taxon>Nitrospiraceae</taxon>
        <taxon>Leptospirillum</taxon>
    </lineage>
</organism>
<evidence type="ECO:0000313" key="7">
    <source>
        <dbReference type="Proteomes" id="UP000009374"/>
    </source>
</evidence>
<dbReference type="InterPro" id="IPR035965">
    <property type="entry name" value="PAS-like_dom_sf"/>
</dbReference>
<dbReference type="GO" id="GO:0009881">
    <property type="term" value="F:photoreceptor activity"/>
    <property type="evidence" value="ECO:0007669"/>
    <property type="project" value="UniProtKB-KW"/>
</dbReference>
<proteinExistence type="predicted"/>
<dbReference type="InterPro" id="IPR016132">
    <property type="entry name" value="Phyto_chromo_attachment"/>
</dbReference>
<dbReference type="InterPro" id="IPR001294">
    <property type="entry name" value="Phytochrome"/>
</dbReference>
<gene>
    <name evidence="6" type="ORF">UBAL3_79160030</name>
</gene>
<dbReference type="AlphaFoldDB" id="C6HVI4"/>
<keyword evidence="7" id="KW-1185">Reference proteome</keyword>
<dbReference type="Pfam" id="PF01590">
    <property type="entry name" value="GAF"/>
    <property type="match status" value="1"/>
</dbReference>
<dbReference type="GO" id="GO:0009584">
    <property type="term" value="P:detection of visible light"/>
    <property type="evidence" value="ECO:0007669"/>
    <property type="project" value="InterPro"/>
</dbReference>
<evidence type="ECO:0000256" key="4">
    <source>
        <dbReference type="ARBA" id="ARBA00023170"/>
    </source>
</evidence>
<dbReference type="Proteomes" id="UP000009374">
    <property type="component" value="Unassembled WGS sequence"/>
</dbReference>
<dbReference type="InterPro" id="IPR013515">
    <property type="entry name" value="Phytochrome_cen-reg"/>
</dbReference>
<dbReference type="SUPFAM" id="SSF55785">
    <property type="entry name" value="PYP-like sensor domain (PAS domain)"/>
    <property type="match status" value="1"/>
</dbReference>
<dbReference type="Pfam" id="PF00360">
    <property type="entry name" value="PHY"/>
    <property type="match status" value="1"/>
</dbReference>
<evidence type="ECO:0000256" key="3">
    <source>
        <dbReference type="ARBA" id="ARBA00022991"/>
    </source>
</evidence>
<keyword evidence="2" id="KW-0716">Sensory transduction</keyword>
<keyword evidence="3" id="KW-0157">Chromophore</keyword>
<dbReference type="EMBL" id="GG693863">
    <property type="protein sequence ID" value="EES53402.1"/>
    <property type="molecule type" value="Genomic_DNA"/>
</dbReference>
<dbReference type="Gene3D" id="3.30.450.20">
    <property type="entry name" value="PAS domain"/>
    <property type="match status" value="1"/>
</dbReference>
<evidence type="ECO:0000313" key="6">
    <source>
        <dbReference type="EMBL" id="EES53402.1"/>
    </source>
</evidence>